<proteinExistence type="predicted"/>
<dbReference type="RefSeq" id="WP_194115943.1">
    <property type="nucleotide sequence ID" value="NZ_JADFUA010000004.1"/>
</dbReference>
<dbReference type="SMART" id="SM00849">
    <property type="entry name" value="Lactamase_B"/>
    <property type="match status" value="1"/>
</dbReference>
<dbReference type="Proteomes" id="UP000604481">
    <property type="component" value="Unassembled WGS sequence"/>
</dbReference>
<organism evidence="2 3">
    <name type="scientific">Chitinilyticum piscinae</name>
    <dbReference type="NCBI Taxonomy" id="2866724"/>
    <lineage>
        <taxon>Bacteria</taxon>
        <taxon>Pseudomonadati</taxon>
        <taxon>Pseudomonadota</taxon>
        <taxon>Betaproteobacteria</taxon>
        <taxon>Neisseriales</taxon>
        <taxon>Chitinibacteraceae</taxon>
        <taxon>Chitinilyticum</taxon>
    </lineage>
</organism>
<dbReference type="EMBL" id="JADFUA010000004">
    <property type="protein sequence ID" value="MBE9609417.1"/>
    <property type="molecule type" value="Genomic_DNA"/>
</dbReference>
<dbReference type="InterPro" id="IPR045761">
    <property type="entry name" value="ODP_dom"/>
</dbReference>
<name>A0A8J7FKJ3_9NEIS</name>
<accession>A0A8J7FKJ3</accession>
<dbReference type="CDD" id="cd07709">
    <property type="entry name" value="flavodiiron_proteins_MBL-fold"/>
    <property type="match status" value="1"/>
</dbReference>
<dbReference type="Gene3D" id="3.60.15.10">
    <property type="entry name" value="Ribonuclease Z/Hydroxyacylglutathione hydrolase-like"/>
    <property type="match status" value="1"/>
</dbReference>
<gene>
    <name evidence="2" type="ORF">INR99_08640</name>
</gene>
<keyword evidence="3" id="KW-1185">Reference proteome</keyword>
<evidence type="ECO:0000313" key="3">
    <source>
        <dbReference type="Proteomes" id="UP000604481"/>
    </source>
</evidence>
<comment type="caution">
    <text evidence="2">The sequence shown here is derived from an EMBL/GenBank/DDBJ whole genome shotgun (WGS) entry which is preliminary data.</text>
</comment>
<dbReference type="PANTHER" id="PTHR43041">
    <property type="entry name" value="HYDROLASE, METALLO-BETA-LACTAMASE SUPERFAMILY"/>
    <property type="match status" value="1"/>
</dbReference>
<evidence type="ECO:0000259" key="1">
    <source>
        <dbReference type="SMART" id="SM00849"/>
    </source>
</evidence>
<feature type="domain" description="Metallo-beta-lactamase" evidence="1">
    <location>
        <begin position="30"/>
        <end position="220"/>
    </location>
</feature>
<dbReference type="Pfam" id="PF19583">
    <property type="entry name" value="ODP"/>
    <property type="match status" value="1"/>
</dbReference>
<dbReference type="SUPFAM" id="SSF56281">
    <property type="entry name" value="Metallo-hydrolase/oxidoreductase"/>
    <property type="match status" value="1"/>
</dbReference>
<sequence>MKRSITFFQEGQTRWTVIARDPEKQQFVIDTNEYLIEKDGRALLADPGGSEIFPAVFTALTSACNPANLDYLFASHQDPDIISSLALWLDYKPSLRCYVSRLWSGFIPHFGGDGQTLLAIPDEGMDIQLGSGRLFAMPAHFLHSSGNFHLYDPQSRILFCGDVGAALLPHEQTDIFVTDFDRHIQHAEGFHKRWMGSQEAKLDWCARAANMEIDMLCPQHGAIYQGADVMRFINWFAELPVGLSTFAKAKTC</sequence>
<reference evidence="2 3" key="1">
    <citation type="submission" date="2020-10" db="EMBL/GenBank/DDBJ databases">
        <title>The genome sequence of Chitinilyticum litopenaei 4Y14.</title>
        <authorList>
            <person name="Liu Y."/>
        </authorList>
    </citation>
    <scope>NUCLEOTIDE SEQUENCE [LARGE SCALE GENOMIC DNA]</scope>
    <source>
        <strain evidence="2 3">4Y14</strain>
    </source>
</reference>
<protein>
    <submittedName>
        <fullName evidence="2">MBL fold metallo-hydrolase</fullName>
    </submittedName>
</protein>
<dbReference type="AlphaFoldDB" id="A0A8J7FKJ3"/>
<dbReference type="InterPro" id="IPR001279">
    <property type="entry name" value="Metallo-B-lactamas"/>
</dbReference>
<evidence type="ECO:0000313" key="2">
    <source>
        <dbReference type="EMBL" id="MBE9609417.1"/>
    </source>
</evidence>
<dbReference type="InterPro" id="IPR036866">
    <property type="entry name" value="RibonucZ/Hydroxyglut_hydro"/>
</dbReference>
<dbReference type="PANTHER" id="PTHR43041:SF1">
    <property type="entry name" value="METALLO-BETA-LACTAMASE DOMAIN-CONTAINING PROTEIN"/>
    <property type="match status" value="1"/>
</dbReference>